<keyword evidence="1" id="KW-0812">Transmembrane</keyword>
<reference evidence="3" key="1">
    <citation type="journal article" date="2019" name="Int. J. Syst. Evol. Microbiol.">
        <title>The Global Catalogue of Microorganisms (GCM) 10K type strain sequencing project: providing services to taxonomists for standard genome sequencing and annotation.</title>
        <authorList>
            <consortium name="The Broad Institute Genomics Platform"/>
            <consortium name="The Broad Institute Genome Sequencing Center for Infectious Disease"/>
            <person name="Wu L."/>
            <person name="Ma J."/>
        </authorList>
    </citation>
    <scope>NUCLEOTIDE SEQUENCE [LARGE SCALE GENOMIC DNA]</scope>
    <source>
        <strain evidence="3">CCUG 55074</strain>
    </source>
</reference>
<feature type="transmembrane region" description="Helical" evidence="1">
    <location>
        <begin position="12"/>
        <end position="30"/>
    </location>
</feature>
<gene>
    <name evidence="2" type="ORF">ACFQ27_19510</name>
</gene>
<evidence type="ECO:0000256" key="1">
    <source>
        <dbReference type="SAM" id="Phobius"/>
    </source>
</evidence>
<dbReference type="EMBL" id="JBHTLQ010000079">
    <property type="protein sequence ID" value="MFD1192785.1"/>
    <property type="molecule type" value="Genomic_DNA"/>
</dbReference>
<feature type="transmembrane region" description="Helical" evidence="1">
    <location>
        <begin position="181"/>
        <end position="205"/>
    </location>
</feature>
<keyword evidence="1" id="KW-0472">Membrane</keyword>
<accession>A0ABW3TAZ3</accession>
<feature type="transmembrane region" description="Helical" evidence="1">
    <location>
        <begin position="211"/>
        <end position="231"/>
    </location>
</feature>
<keyword evidence="1" id="KW-1133">Transmembrane helix</keyword>
<name>A0ABW3TAZ3_9CAUL</name>
<protein>
    <submittedName>
        <fullName evidence="2">Type II secretion system F family protein</fullName>
    </submittedName>
</protein>
<proteinExistence type="predicted"/>
<organism evidence="2 3">
    <name type="scientific">Phenylobacterium conjunctum</name>
    <dbReference type="NCBI Taxonomy" id="1298959"/>
    <lineage>
        <taxon>Bacteria</taxon>
        <taxon>Pseudomonadati</taxon>
        <taxon>Pseudomonadota</taxon>
        <taxon>Alphaproteobacteria</taxon>
        <taxon>Caulobacterales</taxon>
        <taxon>Caulobacteraceae</taxon>
        <taxon>Phenylobacterium</taxon>
    </lineage>
</organism>
<dbReference type="RefSeq" id="WP_377354746.1">
    <property type="nucleotide sequence ID" value="NZ_JBHTLQ010000079.1"/>
</dbReference>
<evidence type="ECO:0000313" key="3">
    <source>
        <dbReference type="Proteomes" id="UP001597216"/>
    </source>
</evidence>
<evidence type="ECO:0000313" key="2">
    <source>
        <dbReference type="EMBL" id="MFD1192785.1"/>
    </source>
</evidence>
<keyword evidence="3" id="KW-1185">Reference proteome</keyword>
<sequence>MNALLRRFDLEFHPLALVVAAIGGIALGLWGGAPLMGLIFGVGLFALVAQFIQARRAAQLSAERTHVRGLLEQATPLARSGVPLDQAISRAVAMDRFPGGVALDAALRANSAGRPDGPAQADLARWPLSQLVFQLYLVHRDNGGDPTRFLRAFRNALGMADDLAKKKQLALLQIRWQANMITLFFFIVLGFSVANAGVFYAALLGTEEGRSLTSISACLVTFGRVVLNYLARTME</sequence>
<comment type="caution">
    <text evidence="2">The sequence shown here is derived from an EMBL/GenBank/DDBJ whole genome shotgun (WGS) entry which is preliminary data.</text>
</comment>
<dbReference type="Proteomes" id="UP001597216">
    <property type="component" value="Unassembled WGS sequence"/>
</dbReference>